<dbReference type="CDD" id="cd24052">
    <property type="entry name" value="ASKHA_NBD_HpPPX-GppA-like"/>
    <property type="match status" value="1"/>
</dbReference>
<dbReference type="Pfam" id="PF02541">
    <property type="entry name" value="Ppx-GppA"/>
    <property type="match status" value="1"/>
</dbReference>
<reference evidence="4 5" key="1">
    <citation type="submission" date="2021-01" db="EMBL/GenBank/DDBJ databases">
        <title>Genomic Encyclopedia of Type Strains, Phase IV (KMG-IV): sequencing the most valuable type-strain genomes for metagenomic binning, comparative biology and taxonomic classification.</title>
        <authorList>
            <person name="Goeker M."/>
        </authorList>
    </citation>
    <scope>NUCLEOTIDE SEQUENCE [LARGE SCALE GENOMIC DNA]</scope>
    <source>
        <strain evidence="4 5">DSM 25879</strain>
    </source>
</reference>
<dbReference type="InterPro" id="IPR043129">
    <property type="entry name" value="ATPase_NBD"/>
</dbReference>
<dbReference type="SUPFAM" id="SSF53067">
    <property type="entry name" value="Actin-like ATPase domain"/>
    <property type="match status" value="2"/>
</dbReference>
<comment type="caution">
    <text evidence="4">The sequence shown here is derived from an EMBL/GenBank/DDBJ whole genome shotgun (WGS) entry which is preliminary data.</text>
</comment>
<dbReference type="EMBL" id="JAFBED010000010">
    <property type="protein sequence ID" value="MBM7621799.1"/>
    <property type="molecule type" value="Genomic_DNA"/>
</dbReference>
<dbReference type="SUPFAM" id="SSF109604">
    <property type="entry name" value="HD-domain/PDEase-like"/>
    <property type="match status" value="1"/>
</dbReference>
<dbReference type="GO" id="GO:0008894">
    <property type="term" value="F:guanosine-5'-triphosphate,3'-diphosphate diphosphatase activity"/>
    <property type="evidence" value="ECO:0007669"/>
    <property type="project" value="UniProtKB-EC"/>
</dbReference>
<keyword evidence="4" id="KW-0378">Hydrolase</keyword>
<feature type="domain" description="Ppx/GppA phosphatase C-terminal" evidence="3">
    <location>
        <begin position="317"/>
        <end position="469"/>
    </location>
</feature>
<keyword evidence="5" id="KW-1185">Reference proteome</keyword>
<dbReference type="Proteomes" id="UP000737402">
    <property type="component" value="Unassembled WGS sequence"/>
</dbReference>
<evidence type="ECO:0000313" key="5">
    <source>
        <dbReference type="Proteomes" id="UP000737402"/>
    </source>
</evidence>
<dbReference type="GO" id="GO:0004309">
    <property type="term" value="F:exopolyphosphatase activity"/>
    <property type="evidence" value="ECO:0007669"/>
    <property type="project" value="UniProtKB-EC"/>
</dbReference>
<dbReference type="PANTHER" id="PTHR30005:SF0">
    <property type="entry name" value="RETROGRADE REGULATION PROTEIN 2"/>
    <property type="match status" value="1"/>
</dbReference>
<dbReference type="InterPro" id="IPR048950">
    <property type="entry name" value="Ppx_GppA_C"/>
</dbReference>
<dbReference type="PANTHER" id="PTHR30005">
    <property type="entry name" value="EXOPOLYPHOSPHATASE"/>
    <property type="match status" value="1"/>
</dbReference>
<dbReference type="Pfam" id="PF21447">
    <property type="entry name" value="Ppx-GppA_III"/>
    <property type="match status" value="1"/>
</dbReference>
<dbReference type="Gene3D" id="3.30.420.40">
    <property type="match status" value="1"/>
</dbReference>
<gene>
    <name evidence="4" type="ORF">JOC95_003707</name>
</gene>
<accession>A0ABS2P4K6</accession>
<name>A0ABS2P4K6_9BACI</name>
<feature type="domain" description="Ppx/GppA phosphatase N-terminal" evidence="2">
    <location>
        <begin position="20"/>
        <end position="303"/>
    </location>
</feature>
<dbReference type="Gene3D" id="3.30.420.150">
    <property type="entry name" value="Exopolyphosphatase. Domain 2"/>
    <property type="match status" value="1"/>
</dbReference>
<dbReference type="RefSeq" id="WP_204418640.1">
    <property type="nucleotide sequence ID" value="NZ_JAFBED010000010.1"/>
</dbReference>
<dbReference type="Gene3D" id="1.10.3210.10">
    <property type="entry name" value="Hypothetical protein af1432"/>
    <property type="match status" value="1"/>
</dbReference>
<proteinExistence type="inferred from homology"/>
<dbReference type="EC" id="3.6.1.11" evidence="4"/>
<dbReference type="EC" id="3.6.1.40" evidence="4"/>
<sequence length="504" mass="58308">MKGKYGIIDIGSNTMRLVIYKRDKSGRLKEVENVKSVARLRNYLNHDEYLSENGVHKLITTLSSFRAITDFHQLEEVKCVATATIRQATNREVIQEMVQRETGFSMTILSEYEEAYFGYLAVVNTTPFTEGITIDIGGGSTEITYFKDRELVEYHSFPFGALSLKKQFVKNELPTQSEKEEIHHFIRSQFDSLHWIKNKMLPIIGIGGSARNMVQIDQAMKNYPLAGLHLYEMPPEDIRLLGIYVNSLPLDKLLKLEGLSKDRAELMLPALMVFDELASITKAPSFILSRKGLREGVFYESMKIHPTKAFDVLTGSFDDLTKDYEINMEEVKQVTRILMCMVDELNRLNVLAVNEQERMELKRAANVFQLGDYIDAESSSQHTFYLLANRTIDGLMHKERLKLALMASFKNKTVFKQYANPFRKWFAEEELRVLRLYGAMLKFSYSLNATKRNVVDNVEVTQEADGLLFHIKTRMQSDAEEYQAERQKKHLEKLMKHPIHLRFY</sequence>
<protein>
    <submittedName>
        <fullName evidence="4">Exopolyphosphatase/guanosine-5'-triphosphate, 3'-diphosphate pyrophosphatase</fullName>
        <ecNumber evidence="4">3.6.1.11</ecNumber>
        <ecNumber evidence="4">3.6.1.40</ecNumber>
    </submittedName>
</protein>
<evidence type="ECO:0000259" key="3">
    <source>
        <dbReference type="Pfam" id="PF21447"/>
    </source>
</evidence>
<organism evidence="4 5">
    <name type="scientific">Sutcliffiella tianshenii</name>
    <dbReference type="NCBI Taxonomy" id="1463404"/>
    <lineage>
        <taxon>Bacteria</taxon>
        <taxon>Bacillati</taxon>
        <taxon>Bacillota</taxon>
        <taxon>Bacilli</taxon>
        <taxon>Bacillales</taxon>
        <taxon>Bacillaceae</taxon>
        <taxon>Sutcliffiella</taxon>
    </lineage>
</organism>
<comment type="similarity">
    <text evidence="1">Belongs to the GppA/Ppx family.</text>
</comment>
<evidence type="ECO:0000259" key="2">
    <source>
        <dbReference type="Pfam" id="PF02541"/>
    </source>
</evidence>
<evidence type="ECO:0000256" key="1">
    <source>
        <dbReference type="ARBA" id="ARBA00007125"/>
    </source>
</evidence>
<dbReference type="InterPro" id="IPR003695">
    <property type="entry name" value="Ppx_GppA_N"/>
</dbReference>
<evidence type="ECO:0000313" key="4">
    <source>
        <dbReference type="EMBL" id="MBM7621799.1"/>
    </source>
</evidence>
<dbReference type="InterPro" id="IPR050273">
    <property type="entry name" value="GppA/Ppx_hydrolase"/>
</dbReference>